<feature type="region of interest" description="Disordered" evidence="1">
    <location>
        <begin position="187"/>
        <end position="210"/>
    </location>
</feature>
<reference evidence="3 4" key="1">
    <citation type="submission" date="2020-09" db="EMBL/GenBank/DDBJ databases">
        <title>De no assembly of potato wild relative species, Solanum commersonii.</title>
        <authorList>
            <person name="Cho K."/>
        </authorList>
    </citation>
    <scope>NUCLEOTIDE SEQUENCE [LARGE SCALE GENOMIC DNA]</scope>
    <source>
        <strain evidence="3">LZ3.2</strain>
        <tissue evidence="3">Leaf</tissue>
    </source>
</reference>
<feature type="domain" description="DUF4283" evidence="2">
    <location>
        <begin position="3"/>
        <end position="67"/>
    </location>
</feature>
<dbReference type="PANTHER" id="PTHR34427">
    <property type="entry name" value="DUF4283 DOMAIN PROTEIN"/>
    <property type="match status" value="1"/>
</dbReference>
<protein>
    <recommendedName>
        <fullName evidence="2">DUF4283 domain-containing protein</fullName>
    </recommendedName>
</protein>
<feature type="region of interest" description="Disordered" evidence="1">
    <location>
        <begin position="233"/>
        <end position="271"/>
    </location>
</feature>
<dbReference type="OrthoDB" id="1745573at2759"/>
<comment type="caution">
    <text evidence="3">The sequence shown here is derived from an EMBL/GenBank/DDBJ whole genome shotgun (WGS) entry which is preliminary data.</text>
</comment>
<keyword evidence="4" id="KW-1185">Reference proteome</keyword>
<evidence type="ECO:0000256" key="1">
    <source>
        <dbReference type="SAM" id="MobiDB-lite"/>
    </source>
</evidence>
<name>A0A9J6B6B7_SOLCO</name>
<sequence length="431" mass="49639">MSVPTLSEVRGWTNKNWRETHGLNTYEMGGGKFLFEFATRDTAVQVITGDWVWKNTRVQLDWWSPTIAAINREIEPSSTWIRIVGLPLHLWSHKTFKAIGDFCGGWVETEEETQLRNHPKWARIRVEGDGSRIPKKVKILNAEIFFSMQLWTGLPARFTIGEEGKSASFNQQFLQIYPEAQNTINHKSNQAQQRNLKSPAVPRPSREKNVEGQKVLEVLKTSLLNSCKHSRIGRKKMKERKNIQWGRRGRKDCLQHPGNHETQPHEAELPKRGREHVQVLEQDLQIQQIHDADPVNMQIPLSQEIIETEASNWVNSHILELSNTYGVAFEDPYPDPPEDNNRPRQDRMDMIMEDTEEDKISSKSDDEVTRQHTNGKTLLDEYTQPPEEITFHNNLSPRGIIYPGGTYNLEKQPTSEQSQEQNNSPPTVSNA</sequence>
<accession>A0A9J6B6B7</accession>
<dbReference type="PANTHER" id="PTHR34427:SF10">
    <property type="entry name" value="DUF4283 DOMAIN-CONTAINING PROTEIN"/>
    <property type="match status" value="1"/>
</dbReference>
<proteinExistence type="predicted"/>
<feature type="compositionally biased region" description="Basic and acidic residues" evidence="1">
    <location>
        <begin position="251"/>
        <end position="271"/>
    </location>
</feature>
<feature type="compositionally biased region" description="Polar residues" evidence="1">
    <location>
        <begin position="187"/>
        <end position="196"/>
    </location>
</feature>
<feature type="compositionally biased region" description="Polar residues" evidence="1">
    <location>
        <begin position="409"/>
        <end position="431"/>
    </location>
</feature>
<evidence type="ECO:0000313" key="4">
    <source>
        <dbReference type="Proteomes" id="UP000824120"/>
    </source>
</evidence>
<evidence type="ECO:0000259" key="2">
    <source>
        <dbReference type="Pfam" id="PF14111"/>
    </source>
</evidence>
<dbReference type="Proteomes" id="UP000824120">
    <property type="component" value="Chromosome 1"/>
</dbReference>
<evidence type="ECO:0000313" key="3">
    <source>
        <dbReference type="EMBL" id="KAG5632200.1"/>
    </source>
</evidence>
<feature type="compositionally biased region" description="Basic and acidic residues" evidence="1">
    <location>
        <begin position="358"/>
        <end position="370"/>
    </location>
</feature>
<feature type="region of interest" description="Disordered" evidence="1">
    <location>
        <begin position="355"/>
        <end position="431"/>
    </location>
</feature>
<dbReference type="EMBL" id="JACXVP010000001">
    <property type="protein sequence ID" value="KAG5632200.1"/>
    <property type="molecule type" value="Genomic_DNA"/>
</dbReference>
<dbReference type="InterPro" id="IPR025558">
    <property type="entry name" value="DUF4283"/>
</dbReference>
<dbReference type="Pfam" id="PF14111">
    <property type="entry name" value="DUF4283"/>
    <property type="match status" value="1"/>
</dbReference>
<dbReference type="AlphaFoldDB" id="A0A9J6B6B7"/>
<gene>
    <name evidence="3" type="ORF">H5410_003917</name>
</gene>
<organism evidence="3 4">
    <name type="scientific">Solanum commersonii</name>
    <name type="common">Commerson's wild potato</name>
    <name type="synonym">Commerson's nightshade</name>
    <dbReference type="NCBI Taxonomy" id="4109"/>
    <lineage>
        <taxon>Eukaryota</taxon>
        <taxon>Viridiplantae</taxon>
        <taxon>Streptophyta</taxon>
        <taxon>Embryophyta</taxon>
        <taxon>Tracheophyta</taxon>
        <taxon>Spermatophyta</taxon>
        <taxon>Magnoliopsida</taxon>
        <taxon>eudicotyledons</taxon>
        <taxon>Gunneridae</taxon>
        <taxon>Pentapetalae</taxon>
        <taxon>asterids</taxon>
        <taxon>lamiids</taxon>
        <taxon>Solanales</taxon>
        <taxon>Solanaceae</taxon>
        <taxon>Solanoideae</taxon>
        <taxon>Solaneae</taxon>
        <taxon>Solanum</taxon>
    </lineage>
</organism>